<name>A0AAE0GSA9_9CHLO</name>
<proteinExistence type="predicted"/>
<gene>
    <name evidence="2" type="ORF">CYMTET_8942</name>
</gene>
<dbReference type="AlphaFoldDB" id="A0AAE0GSA9"/>
<feature type="non-terminal residue" evidence="2">
    <location>
        <position position="597"/>
    </location>
</feature>
<keyword evidence="3" id="KW-1185">Reference proteome</keyword>
<organism evidence="2 3">
    <name type="scientific">Cymbomonas tetramitiformis</name>
    <dbReference type="NCBI Taxonomy" id="36881"/>
    <lineage>
        <taxon>Eukaryota</taxon>
        <taxon>Viridiplantae</taxon>
        <taxon>Chlorophyta</taxon>
        <taxon>Pyramimonadophyceae</taxon>
        <taxon>Pyramimonadales</taxon>
        <taxon>Pyramimonadaceae</taxon>
        <taxon>Cymbomonas</taxon>
    </lineage>
</organism>
<evidence type="ECO:0000256" key="1">
    <source>
        <dbReference type="SAM" id="MobiDB-lite"/>
    </source>
</evidence>
<comment type="caution">
    <text evidence="2">The sequence shown here is derived from an EMBL/GenBank/DDBJ whole genome shotgun (WGS) entry which is preliminary data.</text>
</comment>
<protein>
    <submittedName>
        <fullName evidence="2">Uncharacterized protein</fullName>
    </submittedName>
</protein>
<accession>A0AAE0GSA9</accession>
<dbReference type="EMBL" id="LGRX02002851">
    <property type="protein sequence ID" value="KAK3283357.1"/>
    <property type="molecule type" value="Genomic_DNA"/>
</dbReference>
<sequence length="597" mass="65355">MLANGGKRSWHSVTPSVAGTIRAKTRMATSGEEEIFELRRTATWDDVRKVLQKAFSEIAARAAEPGGDSSFSVRGHGVSIGDIDAGAESSLNEALLFDIIKEADWKSLIRAVPADVTGWVGSGLKHCVNLLSSTPMANEIVGAKALFALVSDKDLRSHFSTEVVKLVLAGMLKRPGMRLEVVHWLGCTLRRVVWTKRKNHRTLLEWTVQMEELHVLRQISQVLRSVEDEQSKDFCDPMLATALSTNIALCTDLLCCLDEVKNLREEATEEETEKAGVSCLSVHEDGASGGHVGALRRQVALPAVDPLDWDTIVIIILHMGKEDASYRPGQNATALIGVHCLLRYVMLTGRGRHNQQGFGEGEAFGQLLEKSGKFGNLTLQCQQGAAAVLTLYCEDAKRRRQLHEVIANDKRSEAVIDWINTIVVMPPSAFLNFCLSVHYFPHAADCRAACKGEVSLAELPHCESRWLSCLTKLLPKIKEGRARMESSLYPATEKEIMHTQLLEQLLDSATMLVWGLVTAFSEGSQHASASAGVDTFILSKPQVKLLADITKEVEGNTGSPLASAPRPSHPELASPRRLTAPPHRAASPRRLTAPPHC</sequence>
<feature type="region of interest" description="Disordered" evidence="1">
    <location>
        <begin position="555"/>
        <end position="597"/>
    </location>
</feature>
<evidence type="ECO:0000313" key="2">
    <source>
        <dbReference type="EMBL" id="KAK3283357.1"/>
    </source>
</evidence>
<dbReference type="Proteomes" id="UP001190700">
    <property type="component" value="Unassembled WGS sequence"/>
</dbReference>
<reference evidence="2 3" key="1">
    <citation type="journal article" date="2015" name="Genome Biol. Evol.">
        <title>Comparative Genomics of a Bacterivorous Green Alga Reveals Evolutionary Causalities and Consequences of Phago-Mixotrophic Mode of Nutrition.</title>
        <authorList>
            <person name="Burns J.A."/>
            <person name="Paasch A."/>
            <person name="Narechania A."/>
            <person name="Kim E."/>
        </authorList>
    </citation>
    <scope>NUCLEOTIDE SEQUENCE [LARGE SCALE GENOMIC DNA]</scope>
    <source>
        <strain evidence="2 3">PLY_AMNH</strain>
    </source>
</reference>
<evidence type="ECO:0000313" key="3">
    <source>
        <dbReference type="Proteomes" id="UP001190700"/>
    </source>
</evidence>